<keyword evidence="2" id="KW-1185">Reference proteome</keyword>
<evidence type="ECO:0000313" key="1">
    <source>
        <dbReference type="EMBL" id="RKE97048.1"/>
    </source>
</evidence>
<dbReference type="Proteomes" id="UP000284407">
    <property type="component" value="Unassembled WGS sequence"/>
</dbReference>
<reference evidence="1 2" key="1">
    <citation type="submission" date="2018-09" db="EMBL/GenBank/DDBJ databases">
        <title>Genomic Encyclopedia of Archaeal and Bacterial Type Strains, Phase II (KMG-II): from individual species to whole genera.</title>
        <authorList>
            <person name="Goeker M."/>
        </authorList>
    </citation>
    <scope>NUCLEOTIDE SEQUENCE [LARGE SCALE GENOMIC DNA]</scope>
    <source>
        <strain evidence="1 2">DSM 11458</strain>
    </source>
</reference>
<evidence type="ECO:0008006" key="3">
    <source>
        <dbReference type="Google" id="ProtNLM"/>
    </source>
</evidence>
<dbReference type="STRING" id="1443111.Z949_3650"/>
<organism evidence="1 2">
    <name type="scientific">Sulfitobacter guttiformis</name>
    <dbReference type="NCBI Taxonomy" id="74349"/>
    <lineage>
        <taxon>Bacteria</taxon>
        <taxon>Pseudomonadati</taxon>
        <taxon>Pseudomonadota</taxon>
        <taxon>Alphaproteobacteria</taxon>
        <taxon>Rhodobacterales</taxon>
        <taxon>Roseobacteraceae</taxon>
        <taxon>Sulfitobacter</taxon>
    </lineage>
</organism>
<name>A0A420DS99_9RHOB</name>
<dbReference type="EMBL" id="RAQK01000001">
    <property type="protein sequence ID" value="RKE97048.1"/>
    <property type="molecule type" value="Genomic_DNA"/>
</dbReference>
<accession>A0A420DS99</accession>
<comment type="caution">
    <text evidence="1">The sequence shown here is derived from an EMBL/GenBank/DDBJ whole genome shotgun (WGS) entry which is preliminary data.</text>
</comment>
<gene>
    <name evidence="1" type="ORF">C8N30_1630</name>
</gene>
<proteinExistence type="predicted"/>
<dbReference type="AlphaFoldDB" id="A0A420DS99"/>
<dbReference type="RefSeq" id="WP_051567243.1">
    <property type="nucleotide sequence ID" value="NZ_RAQK01000001.1"/>
</dbReference>
<sequence>MADLISAAEIGQFEETWTLEGGQTFRVTGRPHPDGAIAFLMEDISAEVSLTRNFRAELELGQSLVDTFEDALAVFSQDGILTFSNKAYDTLWGFDGESSFADVTITDAVQLWKDKSVANPLWQDLKDAVMKLEDRAEWSMPVSLKGQTPMQCRIVPIASGATVVRFSHQTPAAASFGVIMGQAVD</sequence>
<dbReference type="OrthoDB" id="9797304at2"/>
<evidence type="ECO:0000313" key="2">
    <source>
        <dbReference type="Proteomes" id="UP000284407"/>
    </source>
</evidence>
<protein>
    <recommendedName>
        <fullName evidence="3">PAS domain-containing protein</fullName>
    </recommendedName>
</protein>